<dbReference type="RefSeq" id="WP_136862019.1">
    <property type="nucleotide sequence ID" value="NZ_SWCJ01000002.1"/>
</dbReference>
<accession>A0A4U1BS37</accession>
<gene>
    <name evidence="2" type="ORF">FCL42_03590</name>
</gene>
<dbReference type="Pfam" id="PF01593">
    <property type="entry name" value="Amino_oxidase"/>
    <property type="match status" value="1"/>
</dbReference>
<dbReference type="Proteomes" id="UP000305675">
    <property type="component" value="Unassembled WGS sequence"/>
</dbReference>
<dbReference type="PANTHER" id="PTHR42923:SF17">
    <property type="entry name" value="AMINE OXIDASE DOMAIN-CONTAINING PROTEIN"/>
    <property type="match status" value="1"/>
</dbReference>
<name>A0A4U1BS37_9GAMM</name>
<sequence>MTKKIAIIGSGISGLTCGHLLNQKHDITLFEARDRLGGHTHTFKVQDKHQHWQVDTGFIVFNDRTYPNFRRLMAQLQVPSKPTEMSFSVQCPNSGLEYNGHNLDTLFAQRSNLIKPSFWKLIFEIVRFNKLCKGLAHKDDLDTQLTLGHFLAEHGFKQSFSEQYLLPMGAAIWSASISEMHEFPVAFFIRFFNHHGLLNITDRPQWYVIEGGSKQYIEPLTKSFKDKIRLATPIQSVSRNKEGVLITDDNGNQQQFDEVIFACHSDQALKLLADAEPLEQELLSKITYKDNDVVLHRDTSLMPTRRKAWAAWNYRLTQEQDKAAQVSYNMNILQGFADHAPDFIVTLNQSDRIDDSKVIERFTYAHPQFTLPAMQAQAQRDEICGQNHTHFCGAYWYNGFHEDGVRSALDVCKRFGVTL</sequence>
<dbReference type="AlphaFoldDB" id="A0A4U1BS37"/>
<evidence type="ECO:0000259" key="1">
    <source>
        <dbReference type="Pfam" id="PF01593"/>
    </source>
</evidence>
<comment type="caution">
    <text evidence="2">The sequence shown here is derived from an EMBL/GenBank/DDBJ whole genome shotgun (WGS) entry which is preliminary data.</text>
</comment>
<dbReference type="InterPro" id="IPR002937">
    <property type="entry name" value="Amino_oxidase"/>
</dbReference>
<protein>
    <submittedName>
        <fullName evidence="2">FAD-dependent oxidoreductase</fullName>
    </submittedName>
</protein>
<dbReference type="SUPFAM" id="SSF51905">
    <property type="entry name" value="FAD/NAD(P)-binding domain"/>
    <property type="match status" value="1"/>
</dbReference>
<evidence type="ECO:0000313" key="2">
    <source>
        <dbReference type="EMBL" id="TKB57373.1"/>
    </source>
</evidence>
<organism evidence="2 3">
    <name type="scientific">Ferrimonas aestuarii</name>
    <dbReference type="NCBI Taxonomy" id="2569539"/>
    <lineage>
        <taxon>Bacteria</taxon>
        <taxon>Pseudomonadati</taxon>
        <taxon>Pseudomonadota</taxon>
        <taxon>Gammaproteobacteria</taxon>
        <taxon>Alteromonadales</taxon>
        <taxon>Ferrimonadaceae</taxon>
        <taxon>Ferrimonas</taxon>
    </lineage>
</organism>
<dbReference type="InterPro" id="IPR050464">
    <property type="entry name" value="Zeta_carotene_desat/Oxidored"/>
</dbReference>
<dbReference type="PANTHER" id="PTHR42923">
    <property type="entry name" value="PROTOPORPHYRINOGEN OXIDASE"/>
    <property type="match status" value="1"/>
</dbReference>
<reference evidence="2 3" key="1">
    <citation type="submission" date="2019-04" db="EMBL/GenBank/DDBJ databases">
        <authorList>
            <person name="Hwang J.C."/>
        </authorList>
    </citation>
    <scope>NUCLEOTIDE SEQUENCE [LARGE SCALE GENOMIC DNA]</scope>
    <source>
        <strain evidence="2 3">IMCC35002</strain>
    </source>
</reference>
<keyword evidence="3" id="KW-1185">Reference proteome</keyword>
<evidence type="ECO:0000313" key="3">
    <source>
        <dbReference type="Proteomes" id="UP000305675"/>
    </source>
</evidence>
<proteinExistence type="predicted"/>
<dbReference type="EMBL" id="SWCJ01000002">
    <property type="protein sequence ID" value="TKB57373.1"/>
    <property type="molecule type" value="Genomic_DNA"/>
</dbReference>
<dbReference type="Gene3D" id="3.50.50.60">
    <property type="entry name" value="FAD/NAD(P)-binding domain"/>
    <property type="match status" value="1"/>
</dbReference>
<dbReference type="OrthoDB" id="20837at2"/>
<dbReference type="GO" id="GO:0016491">
    <property type="term" value="F:oxidoreductase activity"/>
    <property type="evidence" value="ECO:0007669"/>
    <property type="project" value="InterPro"/>
</dbReference>
<dbReference type="InterPro" id="IPR036188">
    <property type="entry name" value="FAD/NAD-bd_sf"/>
</dbReference>
<feature type="domain" description="Amine oxidase" evidence="1">
    <location>
        <begin position="12"/>
        <end position="282"/>
    </location>
</feature>